<dbReference type="Proteomes" id="UP000735302">
    <property type="component" value="Unassembled WGS sequence"/>
</dbReference>
<dbReference type="AlphaFoldDB" id="A0AAV4C5E0"/>
<protein>
    <submittedName>
        <fullName evidence="1">Uncharacterized protein</fullName>
    </submittedName>
</protein>
<name>A0AAV4C5E0_9GAST</name>
<comment type="caution">
    <text evidence="1">The sequence shown here is derived from an EMBL/GenBank/DDBJ whole genome shotgun (WGS) entry which is preliminary data.</text>
</comment>
<evidence type="ECO:0000313" key="1">
    <source>
        <dbReference type="EMBL" id="GFO27936.1"/>
    </source>
</evidence>
<evidence type="ECO:0000313" key="2">
    <source>
        <dbReference type="Proteomes" id="UP000735302"/>
    </source>
</evidence>
<sequence length="227" mass="24819">MACCWLHGLLCSLRNGGQPNNHVRYDHLATSNTHSSRFLTPVLAVVIALALITAHWERDVRSDIKSQVPRTYSTWRPRAVKARKGRHAHQSRKVLRLPLAGNGEAPRPASVQSFFATSGCGEGSRFFFCLVMRRVLGFSSGFPARHGAQPGGHVARHSRAVSGLPWSYTPSRERGTSTGLTSIRVAPYGKQGAHNLGVGLSIILSTGGLRWIELEDSMRRSGRDDSA</sequence>
<dbReference type="EMBL" id="BLXT01005980">
    <property type="protein sequence ID" value="GFO27936.1"/>
    <property type="molecule type" value="Genomic_DNA"/>
</dbReference>
<proteinExistence type="predicted"/>
<keyword evidence="2" id="KW-1185">Reference proteome</keyword>
<accession>A0AAV4C5E0</accession>
<organism evidence="1 2">
    <name type="scientific">Plakobranchus ocellatus</name>
    <dbReference type="NCBI Taxonomy" id="259542"/>
    <lineage>
        <taxon>Eukaryota</taxon>
        <taxon>Metazoa</taxon>
        <taxon>Spiralia</taxon>
        <taxon>Lophotrochozoa</taxon>
        <taxon>Mollusca</taxon>
        <taxon>Gastropoda</taxon>
        <taxon>Heterobranchia</taxon>
        <taxon>Euthyneura</taxon>
        <taxon>Panpulmonata</taxon>
        <taxon>Sacoglossa</taxon>
        <taxon>Placobranchoidea</taxon>
        <taxon>Plakobranchidae</taxon>
        <taxon>Plakobranchus</taxon>
    </lineage>
</organism>
<gene>
    <name evidence="1" type="ORF">PoB_005444100</name>
</gene>
<reference evidence="1 2" key="1">
    <citation type="journal article" date="2021" name="Elife">
        <title>Chloroplast acquisition without the gene transfer in kleptoplastic sea slugs, Plakobranchus ocellatus.</title>
        <authorList>
            <person name="Maeda T."/>
            <person name="Takahashi S."/>
            <person name="Yoshida T."/>
            <person name="Shimamura S."/>
            <person name="Takaki Y."/>
            <person name="Nagai Y."/>
            <person name="Toyoda A."/>
            <person name="Suzuki Y."/>
            <person name="Arimoto A."/>
            <person name="Ishii H."/>
            <person name="Satoh N."/>
            <person name="Nishiyama T."/>
            <person name="Hasebe M."/>
            <person name="Maruyama T."/>
            <person name="Minagawa J."/>
            <person name="Obokata J."/>
            <person name="Shigenobu S."/>
        </authorList>
    </citation>
    <scope>NUCLEOTIDE SEQUENCE [LARGE SCALE GENOMIC DNA]</scope>
</reference>